<dbReference type="EMBL" id="JASKMA010000008">
    <property type="protein sequence ID" value="MDT6984492.1"/>
    <property type="molecule type" value="Genomic_DNA"/>
</dbReference>
<name>A0ABU3JRE2_9ACTN</name>
<keyword evidence="2" id="KW-1185">Reference proteome</keyword>
<sequence length="210" mass="23436">MFVSMSDYSTEAVEAVRIGKVLNVILFGPDDIEVAAEVGFAEVLRFKLRAATEEGEIYMPYVATRALSHLTILVEGKLDQEITHALLHRALSGAPGSRPYSVVPTMGRRGIPSIAAVLSLGEGDEIAALVETDGMSPKDSQEFLQRLEDNSLVHPIMVDPGVERWVGMSRFDAKRKRQELYRRIERIDTHELIRNDSSFAQLIRLLTQKT</sequence>
<evidence type="ECO:0000313" key="1">
    <source>
        <dbReference type="EMBL" id="MDT6984492.1"/>
    </source>
</evidence>
<comment type="caution">
    <text evidence="1">The sequence shown here is derived from an EMBL/GenBank/DDBJ whole genome shotgun (WGS) entry which is preliminary data.</text>
</comment>
<protein>
    <recommendedName>
        <fullName evidence="3">Restriction endonuclease type IV Mrr domain-containing protein</fullName>
    </recommendedName>
</protein>
<gene>
    <name evidence="1" type="ORF">QNO04_13590</name>
</gene>
<evidence type="ECO:0000313" key="2">
    <source>
        <dbReference type="Proteomes" id="UP001249760"/>
    </source>
</evidence>
<dbReference type="RefSeq" id="WP_394310486.1">
    <property type="nucleotide sequence ID" value="NZ_JASKMA010000008.1"/>
</dbReference>
<evidence type="ECO:0008006" key="3">
    <source>
        <dbReference type="Google" id="ProtNLM"/>
    </source>
</evidence>
<organism evidence="1 2">
    <name type="scientific">Streptomyces lusitanus</name>
    <dbReference type="NCBI Taxonomy" id="68232"/>
    <lineage>
        <taxon>Bacteria</taxon>
        <taxon>Bacillati</taxon>
        <taxon>Actinomycetota</taxon>
        <taxon>Actinomycetes</taxon>
        <taxon>Kitasatosporales</taxon>
        <taxon>Streptomycetaceae</taxon>
        <taxon>Streptomyces</taxon>
    </lineage>
</organism>
<reference evidence="1 2" key="1">
    <citation type="submission" date="2023-05" db="EMBL/GenBank/DDBJ databases">
        <title>Streptomyces fuscus sp. nov., a brown-black pigment producing actinomyces isolated from dry sand of Sea duck farm.</title>
        <authorList>
            <person name="Xie J."/>
            <person name="Shen N."/>
        </authorList>
    </citation>
    <scope>NUCLEOTIDE SEQUENCE [LARGE SCALE GENOMIC DNA]</scope>
    <source>
        <strain evidence="1 2">CGMCC 4.1745</strain>
    </source>
</reference>
<accession>A0ABU3JRE2</accession>
<dbReference type="Proteomes" id="UP001249760">
    <property type="component" value="Unassembled WGS sequence"/>
</dbReference>
<proteinExistence type="predicted"/>